<gene>
    <name evidence="3" type="ORF">HGA05_05090</name>
</gene>
<dbReference type="PROSITE" id="PS51257">
    <property type="entry name" value="PROKAR_LIPOPROTEIN"/>
    <property type="match status" value="1"/>
</dbReference>
<evidence type="ECO:0000313" key="3">
    <source>
        <dbReference type="EMBL" id="NKY00941.1"/>
    </source>
</evidence>
<feature type="region of interest" description="Disordered" evidence="1">
    <location>
        <begin position="179"/>
        <end position="219"/>
    </location>
</feature>
<feature type="chain" id="PRO_5038519526" description="Lipoprotein" evidence="2">
    <location>
        <begin position="22"/>
        <end position="219"/>
    </location>
</feature>
<evidence type="ECO:0000256" key="1">
    <source>
        <dbReference type="SAM" id="MobiDB-lite"/>
    </source>
</evidence>
<organism evidence="3 4">
    <name type="scientific">Gordonia polyisoprenivorans</name>
    <dbReference type="NCBI Taxonomy" id="84595"/>
    <lineage>
        <taxon>Bacteria</taxon>
        <taxon>Bacillati</taxon>
        <taxon>Actinomycetota</taxon>
        <taxon>Actinomycetes</taxon>
        <taxon>Mycobacteriales</taxon>
        <taxon>Gordoniaceae</taxon>
        <taxon>Gordonia</taxon>
    </lineage>
</organism>
<accession>A0A846WKU1</accession>
<sequence>MEQNWRTIAKLVLSVVLVALATTVATGCAQTLVNEGIPPTEPATATVTVHPDSAIRITDLRGLMANSTHVFTGRVESTAGTIALDDTPQTQYSAMVGIALKGDVPQSVIVNQQGGTRDGVYTSVGGDKPLTIGQWYLFATRYLGTRAWYTVIPVPGREPMTEQQARDTHSEPLAAARNALRASPQSNVAPPETPSPTMTFPIPSPGDQHPPPPSTPHQR</sequence>
<dbReference type="Proteomes" id="UP000563898">
    <property type="component" value="Unassembled WGS sequence"/>
</dbReference>
<evidence type="ECO:0008006" key="5">
    <source>
        <dbReference type="Google" id="ProtNLM"/>
    </source>
</evidence>
<dbReference type="EMBL" id="JAAXPC010000002">
    <property type="protein sequence ID" value="NKY00941.1"/>
    <property type="molecule type" value="Genomic_DNA"/>
</dbReference>
<keyword evidence="2" id="KW-0732">Signal</keyword>
<evidence type="ECO:0000256" key="2">
    <source>
        <dbReference type="SAM" id="SignalP"/>
    </source>
</evidence>
<dbReference type="AlphaFoldDB" id="A0A846WKU1"/>
<evidence type="ECO:0000313" key="4">
    <source>
        <dbReference type="Proteomes" id="UP000563898"/>
    </source>
</evidence>
<proteinExistence type="predicted"/>
<feature type="signal peptide" evidence="2">
    <location>
        <begin position="1"/>
        <end position="21"/>
    </location>
</feature>
<reference evidence="3 4" key="1">
    <citation type="submission" date="2020-04" db="EMBL/GenBank/DDBJ databases">
        <title>MicrobeNet Type strains.</title>
        <authorList>
            <person name="Nicholson A.C."/>
        </authorList>
    </citation>
    <scope>NUCLEOTIDE SEQUENCE [LARGE SCALE GENOMIC DNA]</scope>
    <source>
        <strain evidence="3 4">ATCC BAA-14</strain>
    </source>
</reference>
<protein>
    <recommendedName>
        <fullName evidence="5">Lipoprotein</fullName>
    </recommendedName>
</protein>
<feature type="compositionally biased region" description="Pro residues" evidence="1">
    <location>
        <begin position="202"/>
        <end position="219"/>
    </location>
</feature>
<comment type="caution">
    <text evidence="3">The sequence shown here is derived from an EMBL/GenBank/DDBJ whole genome shotgun (WGS) entry which is preliminary data.</text>
</comment>
<name>A0A846WKU1_9ACTN</name>